<keyword evidence="1" id="KW-0472">Membrane</keyword>
<keyword evidence="3" id="KW-1185">Reference proteome</keyword>
<dbReference type="Proteomes" id="UP000095228">
    <property type="component" value="Chromosome"/>
</dbReference>
<name>A0A1D8AT21_9BACT</name>
<evidence type="ECO:0008006" key="4">
    <source>
        <dbReference type="Google" id="ProtNLM"/>
    </source>
</evidence>
<gene>
    <name evidence="2" type="ORF">Verru16b_01057</name>
</gene>
<protein>
    <recommendedName>
        <fullName evidence="4">DUF4149 domain-containing protein</fullName>
    </recommendedName>
</protein>
<accession>A0A1D8AT21</accession>
<evidence type="ECO:0000313" key="2">
    <source>
        <dbReference type="EMBL" id="AOS43996.1"/>
    </source>
</evidence>
<dbReference type="STRING" id="1838286.Verru16b_01057"/>
<dbReference type="AlphaFoldDB" id="A0A1D8AT21"/>
<evidence type="ECO:0000256" key="1">
    <source>
        <dbReference type="SAM" id="Phobius"/>
    </source>
</evidence>
<dbReference type="KEGG" id="obg:Verru16b_01057"/>
<organism evidence="2 3">
    <name type="scientific">Lacunisphaera limnophila</name>
    <dbReference type="NCBI Taxonomy" id="1838286"/>
    <lineage>
        <taxon>Bacteria</taxon>
        <taxon>Pseudomonadati</taxon>
        <taxon>Verrucomicrobiota</taxon>
        <taxon>Opitutia</taxon>
        <taxon>Opitutales</taxon>
        <taxon>Opitutaceae</taxon>
        <taxon>Lacunisphaera</taxon>
    </lineage>
</organism>
<feature type="transmembrane region" description="Helical" evidence="1">
    <location>
        <begin position="66"/>
        <end position="85"/>
    </location>
</feature>
<feature type="transmembrane region" description="Helical" evidence="1">
    <location>
        <begin position="133"/>
        <end position="151"/>
    </location>
</feature>
<feature type="transmembrane region" description="Helical" evidence="1">
    <location>
        <begin position="20"/>
        <end position="45"/>
    </location>
</feature>
<feature type="transmembrane region" description="Helical" evidence="1">
    <location>
        <begin position="91"/>
        <end position="112"/>
    </location>
</feature>
<reference evidence="2 3" key="1">
    <citation type="submission" date="2016-06" db="EMBL/GenBank/DDBJ databases">
        <title>Three novel species with peptidoglycan cell walls form the new genus Lacunisphaera gen. nov. in the family Opitutaceae of the verrucomicrobial subdivision 4.</title>
        <authorList>
            <person name="Rast P."/>
            <person name="Gloeckner I."/>
            <person name="Jogler M."/>
            <person name="Boedeker C."/>
            <person name="Jeske O."/>
            <person name="Wiegand S."/>
            <person name="Reinhardt R."/>
            <person name="Schumann P."/>
            <person name="Rohde M."/>
            <person name="Spring S."/>
            <person name="Gloeckner F.O."/>
            <person name="Jogler C."/>
        </authorList>
    </citation>
    <scope>NUCLEOTIDE SEQUENCE [LARGE SCALE GENOMIC DNA]</scope>
    <source>
        <strain evidence="2 3">IG16b</strain>
    </source>
</reference>
<proteinExistence type="predicted"/>
<keyword evidence="1" id="KW-0812">Transmembrane</keyword>
<dbReference type="EMBL" id="CP016094">
    <property type="protein sequence ID" value="AOS43996.1"/>
    <property type="molecule type" value="Genomic_DNA"/>
</dbReference>
<sequence>MRPAGRGKRTSGMPDPAALLPAHLAFTAAMAGVLWVVQLAVYPLFGAVAPAEFVAYHRRYATRISLVVLPLMLAELGTAAALWLGGLRGPVFLGSLVLLAVAWISTAALQVPRHRRLAAGYEAATHRRLVLSNWLRTGAWTARVVLLLLLIP</sequence>
<keyword evidence="1" id="KW-1133">Transmembrane helix</keyword>
<evidence type="ECO:0000313" key="3">
    <source>
        <dbReference type="Proteomes" id="UP000095228"/>
    </source>
</evidence>